<dbReference type="SMART" id="SM00345">
    <property type="entry name" value="HTH_GNTR"/>
    <property type="match status" value="1"/>
</dbReference>
<dbReference type="Gene3D" id="1.10.10.10">
    <property type="entry name" value="Winged helix-like DNA-binding domain superfamily/Winged helix DNA-binding domain"/>
    <property type="match status" value="1"/>
</dbReference>
<dbReference type="PANTHER" id="PTHR46577:SF2">
    <property type="entry name" value="TRANSCRIPTIONAL REGULATORY PROTEIN"/>
    <property type="match status" value="1"/>
</dbReference>
<keyword evidence="8" id="KW-1185">Reference proteome</keyword>
<accession>A0AAQ1P822</accession>
<evidence type="ECO:0000256" key="3">
    <source>
        <dbReference type="ARBA" id="ARBA00023015"/>
    </source>
</evidence>
<dbReference type="PANTHER" id="PTHR46577">
    <property type="entry name" value="HTH-TYPE TRANSCRIPTIONAL REGULATORY PROTEIN GABR"/>
    <property type="match status" value="1"/>
</dbReference>
<dbReference type="GO" id="GO:0030170">
    <property type="term" value="F:pyridoxal phosphate binding"/>
    <property type="evidence" value="ECO:0007669"/>
    <property type="project" value="InterPro"/>
</dbReference>
<protein>
    <submittedName>
        <fullName evidence="7">GntR family transcriptional regulator</fullName>
    </submittedName>
</protein>
<dbReference type="Pfam" id="PF00155">
    <property type="entry name" value="Aminotran_1_2"/>
    <property type="match status" value="1"/>
</dbReference>
<keyword evidence="4" id="KW-0238">DNA-binding</keyword>
<dbReference type="InterPro" id="IPR036388">
    <property type="entry name" value="WH-like_DNA-bd_sf"/>
</dbReference>
<gene>
    <name evidence="7" type="ORF">JV551A3_V1_750043</name>
</gene>
<dbReference type="GO" id="GO:0003677">
    <property type="term" value="F:DNA binding"/>
    <property type="evidence" value="ECO:0007669"/>
    <property type="project" value="UniProtKB-KW"/>
</dbReference>
<evidence type="ECO:0000256" key="1">
    <source>
        <dbReference type="ARBA" id="ARBA00005384"/>
    </source>
</evidence>
<feature type="domain" description="HTH gntR-type" evidence="6">
    <location>
        <begin position="24"/>
        <end position="92"/>
    </location>
</feature>
<reference evidence="7 8" key="1">
    <citation type="submission" date="2018-02" db="EMBL/GenBank/DDBJ databases">
        <authorList>
            <person name="Dubost A."/>
        </authorList>
    </citation>
    <scope>NUCLEOTIDE SEQUENCE [LARGE SCALE GENOMIC DNA]</scope>
    <source>
        <strain evidence="8">JV551A3</strain>
    </source>
</reference>
<evidence type="ECO:0000259" key="6">
    <source>
        <dbReference type="PROSITE" id="PS50949"/>
    </source>
</evidence>
<organism evidence="7 8">
    <name type="scientific">Pseudomonas inefficax</name>
    <dbReference type="NCBI Taxonomy" id="2078786"/>
    <lineage>
        <taxon>Bacteria</taxon>
        <taxon>Pseudomonadati</taxon>
        <taxon>Pseudomonadota</taxon>
        <taxon>Gammaproteobacteria</taxon>
        <taxon>Pseudomonadales</taxon>
        <taxon>Pseudomonadaceae</taxon>
        <taxon>Pseudomonas</taxon>
    </lineage>
</organism>
<dbReference type="SUPFAM" id="SSF46785">
    <property type="entry name" value="Winged helix' DNA-binding domain"/>
    <property type="match status" value="1"/>
</dbReference>
<dbReference type="Gene3D" id="3.40.640.10">
    <property type="entry name" value="Type I PLP-dependent aspartate aminotransferase-like (Major domain)"/>
    <property type="match status" value="1"/>
</dbReference>
<dbReference type="InterPro" id="IPR015424">
    <property type="entry name" value="PyrdxlP-dep_Trfase"/>
</dbReference>
<dbReference type="InterPro" id="IPR036390">
    <property type="entry name" value="WH_DNA-bd_sf"/>
</dbReference>
<dbReference type="InterPro" id="IPR004839">
    <property type="entry name" value="Aminotransferase_I/II_large"/>
</dbReference>
<dbReference type="CDD" id="cd07377">
    <property type="entry name" value="WHTH_GntR"/>
    <property type="match status" value="1"/>
</dbReference>
<evidence type="ECO:0000313" key="7">
    <source>
        <dbReference type="EMBL" id="SPO60211.1"/>
    </source>
</evidence>
<dbReference type="InterPro" id="IPR015422">
    <property type="entry name" value="PyrdxlP-dep_Trfase_small"/>
</dbReference>
<dbReference type="PROSITE" id="PS50949">
    <property type="entry name" value="HTH_GNTR"/>
    <property type="match status" value="1"/>
</dbReference>
<dbReference type="Proteomes" id="UP000294335">
    <property type="component" value="Unassembled WGS sequence"/>
</dbReference>
<keyword evidence="2" id="KW-0663">Pyridoxal phosphate</keyword>
<keyword evidence="5" id="KW-0804">Transcription</keyword>
<dbReference type="Pfam" id="PF00392">
    <property type="entry name" value="GntR"/>
    <property type="match status" value="1"/>
</dbReference>
<name>A0AAQ1P822_9PSED</name>
<evidence type="ECO:0000313" key="8">
    <source>
        <dbReference type="Proteomes" id="UP000294335"/>
    </source>
</evidence>
<dbReference type="AlphaFoldDB" id="A0AAQ1P822"/>
<dbReference type="InterPro" id="IPR051446">
    <property type="entry name" value="HTH_trans_reg/aminotransferase"/>
</dbReference>
<evidence type="ECO:0000256" key="2">
    <source>
        <dbReference type="ARBA" id="ARBA00022898"/>
    </source>
</evidence>
<evidence type="ECO:0000256" key="5">
    <source>
        <dbReference type="ARBA" id="ARBA00023163"/>
    </source>
</evidence>
<dbReference type="CDD" id="cd00609">
    <property type="entry name" value="AAT_like"/>
    <property type="match status" value="1"/>
</dbReference>
<dbReference type="EMBL" id="OPYN01000075">
    <property type="protein sequence ID" value="SPO60211.1"/>
    <property type="molecule type" value="Genomic_DNA"/>
</dbReference>
<proteinExistence type="inferred from homology"/>
<keyword evidence="3" id="KW-0805">Transcription regulation</keyword>
<dbReference type="SUPFAM" id="SSF53383">
    <property type="entry name" value="PLP-dependent transferases"/>
    <property type="match status" value="1"/>
</dbReference>
<dbReference type="InterPro" id="IPR015421">
    <property type="entry name" value="PyrdxlP-dep_Trfase_major"/>
</dbReference>
<dbReference type="Gene3D" id="3.90.1150.10">
    <property type="entry name" value="Aspartate Aminotransferase, domain 1"/>
    <property type="match status" value="1"/>
</dbReference>
<evidence type="ECO:0000256" key="4">
    <source>
        <dbReference type="ARBA" id="ARBA00023125"/>
    </source>
</evidence>
<dbReference type="GO" id="GO:0003700">
    <property type="term" value="F:DNA-binding transcription factor activity"/>
    <property type="evidence" value="ECO:0007669"/>
    <property type="project" value="InterPro"/>
</dbReference>
<comment type="caution">
    <text evidence="7">The sequence shown here is derived from an EMBL/GenBank/DDBJ whole genome shotgun (WGS) entry which is preliminary data.</text>
</comment>
<sequence length="478" mass="53014">MLNCSLKTSEHLPMHLPLDRTSTTPLVQQLTDHLQTWIDQQRLRPGARLPSIRALARSQGVSASCVIEAYDRLVASGWLEARHGTGFFVAERKPGLAVEDAQPWGEAGDGSWRQFREGHDELLKLGCGWLPSSWRAATGLAQAVRQVSRGNPQDLFDYCPPLGLASLRQQLHKRLAQLGIAAGPERILTTYGASHGLDLLVRTLLRPGDTVLVENPGYYNLYNLLRQHQVRMLPVPRTVEGPCLATLEALLAAHKPRCLFINSLYHNPTGTSLTPKVAYRLLELAREHDLRIIEDDIYADFQEGPATRLATLDSEQRVIYMASFSKTLSSSLRVGYLVADPALLARLAELKMVSGIGTSRFAEQVVGQMLANGSYRKSVQRLRVRLGQHMARLLGQLEQAGWQVFCEPYGGMFVWACVPGRDFASLERLALEHDVLLTPGSAFDYQGTASAWLRINVAYGQDSRAQAFLQHAGRPLPI</sequence>
<comment type="similarity">
    <text evidence="1">In the C-terminal section; belongs to the class-I pyridoxal-phosphate-dependent aminotransferase family.</text>
</comment>
<dbReference type="InterPro" id="IPR000524">
    <property type="entry name" value="Tscrpt_reg_HTH_GntR"/>
</dbReference>